<sequence>MLADFANAQLVDVEPGRIGADATPTMITPLATIATPEATPIGFAATSATAVAVDKITHNIAG</sequence>
<reference evidence="2" key="1">
    <citation type="journal article" date="2019" name="Int. J. Syst. Evol. Microbiol.">
        <title>The Global Catalogue of Microorganisms (GCM) 10K type strain sequencing project: providing services to taxonomists for standard genome sequencing and annotation.</title>
        <authorList>
            <consortium name="The Broad Institute Genomics Platform"/>
            <consortium name="The Broad Institute Genome Sequencing Center for Infectious Disease"/>
            <person name="Wu L."/>
            <person name="Ma J."/>
        </authorList>
    </citation>
    <scope>NUCLEOTIDE SEQUENCE [LARGE SCALE GENOMIC DNA]</scope>
    <source>
        <strain evidence="2">CGMCC 4.7323</strain>
    </source>
</reference>
<dbReference type="NCBIfam" id="NF033402">
    <property type="entry name" value="linaridin_RiPP"/>
    <property type="match status" value="1"/>
</dbReference>
<protein>
    <submittedName>
        <fullName evidence="1">Uncharacterized protein</fullName>
    </submittedName>
</protein>
<accession>A0ABQ2JQQ8</accession>
<evidence type="ECO:0000313" key="1">
    <source>
        <dbReference type="EMBL" id="GGN52710.1"/>
    </source>
</evidence>
<organism evidence="1 2">
    <name type="scientific">Streptomyces kronopolitis</name>
    <dbReference type="NCBI Taxonomy" id="1612435"/>
    <lineage>
        <taxon>Bacteria</taxon>
        <taxon>Bacillati</taxon>
        <taxon>Actinomycetota</taxon>
        <taxon>Actinomycetes</taxon>
        <taxon>Kitasatosporales</taxon>
        <taxon>Streptomycetaceae</taxon>
        <taxon>Streptomyces</taxon>
    </lineage>
</organism>
<name>A0ABQ2JQQ8_9ACTN</name>
<gene>
    <name evidence="1" type="ORF">GCM10012285_44060</name>
</gene>
<evidence type="ECO:0000313" key="2">
    <source>
        <dbReference type="Proteomes" id="UP000600080"/>
    </source>
</evidence>
<comment type="caution">
    <text evidence="1">The sequence shown here is derived from an EMBL/GenBank/DDBJ whole genome shotgun (WGS) entry which is preliminary data.</text>
</comment>
<proteinExistence type="predicted"/>
<dbReference type="EMBL" id="BMND01000020">
    <property type="protein sequence ID" value="GGN52710.1"/>
    <property type="molecule type" value="Genomic_DNA"/>
</dbReference>
<dbReference type="Proteomes" id="UP000600080">
    <property type="component" value="Unassembled WGS sequence"/>
</dbReference>
<keyword evidence="2" id="KW-1185">Reference proteome</keyword>